<proteinExistence type="predicted"/>
<protein>
    <submittedName>
        <fullName evidence="1">Glycosyltransferase</fullName>
    </submittedName>
</protein>
<dbReference type="InterPro" id="IPR002495">
    <property type="entry name" value="Glyco_trans_8"/>
</dbReference>
<dbReference type="PANTHER" id="PTHR11183">
    <property type="entry name" value="GLYCOGENIN SUBFAMILY MEMBER"/>
    <property type="match status" value="1"/>
</dbReference>
<gene>
    <name evidence="1" type="ORF">ACFQ4O_03970</name>
</gene>
<sequence length="327" mass="36930">MAVAPGGLLRGLSRTLNELRRLRPLAWPQTDRVYLGDLPVREPRRYAVVTTITDNFIGMGAAFLLSLHERLGRRDEVDVILLQSPGVAPLSLEHGIALEALCPGLKIVDVDTSSFLTPENMTRYDKEGRPVSRRRDRYELPSKKAAFVKLNVLRLAQYEKVVLMDSDMLVVDDFSDVFDLNHDLAAVRTGAPDPDFTPEHRGRGADRTGFNTGFVAFDQSAIGVGAFNTALDFMELRRNRRLRDQSILNEIFGRADRLYLPHAYNYKIHSSDPDPLSRAETLERVKVLHFVATTKWGLKDPANRGKAIYDYYHAVQKRTGIPFILEP</sequence>
<organism evidence="1 2">
    <name type="scientific">Methylopila musalis</name>
    <dbReference type="NCBI Taxonomy" id="1134781"/>
    <lineage>
        <taxon>Bacteria</taxon>
        <taxon>Pseudomonadati</taxon>
        <taxon>Pseudomonadota</taxon>
        <taxon>Alphaproteobacteria</taxon>
        <taxon>Hyphomicrobiales</taxon>
        <taxon>Methylopilaceae</taxon>
        <taxon>Methylopila</taxon>
    </lineage>
</organism>
<accession>A0ABW3Z4G3</accession>
<dbReference type="Proteomes" id="UP001597171">
    <property type="component" value="Unassembled WGS sequence"/>
</dbReference>
<comment type="caution">
    <text evidence="1">The sequence shown here is derived from an EMBL/GenBank/DDBJ whole genome shotgun (WGS) entry which is preliminary data.</text>
</comment>
<evidence type="ECO:0000313" key="1">
    <source>
        <dbReference type="EMBL" id="MFD1331146.1"/>
    </source>
</evidence>
<dbReference type="RefSeq" id="WP_378774348.1">
    <property type="nucleotide sequence ID" value="NZ_JBHTMX010000015.1"/>
</dbReference>
<dbReference type="EMBL" id="JBHTMX010000015">
    <property type="protein sequence ID" value="MFD1331146.1"/>
    <property type="molecule type" value="Genomic_DNA"/>
</dbReference>
<dbReference type="Gene3D" id="3.90.550.10">
    <property type="entry name" value="Spore Coat Polysaccharide Biosynthesis Protein SpsA, Chain A"/>
    <property type="match status" value="1"/>
</dbReference>
<dbReference type="InterPro" id="IPR029044">
    <property type="entry name" value="Nucleotide-diphossugar_trans"/>
</dbReference>
<dbReference type="Pfam" id="PF01501">
    <property type="entry name" value="Glyco_transf_8"/>
    <property type="match status" value="1"/>
</dbReference>
<keyword evidence="2" id="KW-1185">Reference proteome</keyword>
<name>A0ABW3Z4G3_9HYPH</name>
<dbReference type="InterPro" id="IPR050587">
    <property type="entry name" value="GNT1/Glycosyltrans_8"/>
</dbReference>
<evidence type="ECO:0000313" key="2">
    <source>
        <dbReference type="Proteomes" id="UP001597171"/>
    </source>
</evidence>
<dbReference type="SUPFAM" id="SSF53448">
    <property type="entry name" value="Nucleotide-diphospho-sugar transferases"/>
    <property type="match status" value="1"/>
</dbReference>
<reference evidence="2" key="1">
    <citation type="journal article" date="2019" name="Int. J. Syst. Evol. Microbiol.">
        <title>The Global Catalogue of Microorganisms (GCM) 10K type strain sequencing project: providing services to taxonomists for standard genome sequencing and annotation.</title>
        <authorList>
            <consortium name="The Broad Institute Genomics Platform"/>
            <consortium name="The Broad Institute Genome Sequencing Center for Infectious Disease"/>
            <person name="Wu L."/>
            <person name="Ma J."/>
        </authorList>
    </citation>
    <scope>NUCLEOTIDE SEQUENCE [LARGE SCALE GENOMIC DNA]</scope>
    <source>
        <strain evidence="2">CCUG 61696</strain>
    </source>
</reference>